<dbReference type="RefSeq" id="WP_146305747.1">
    <property type="nucleotide sequence ID" value="NZ_VOHS01000012.1"/>
</dbReference>
<name>A0A5C6LQZ4_9BACT</name>
<dbReference type="EMBL" id="VOHS01000012">
    <property type="protein sequence ID" value="TWV99864.1"/>
    <property type="molecule type" value="Genomic_DNA"/>
</dbReference>
<evidence type="ECO:0008006" key="3">
    <source>
        <dbReference type="Google" id="ProtNLM"/>
    </source>
</evidence>
<dbReference type="OrthoDB" id="664300at2"/>
<organism evidence="1 2">
    <name type="scientific">Chitinophaga pinensis</name>
    <dbReference type="NCBI Taxonomy" id="79329"/>
    <lineage>
        <taxon>Bacteria</taxon>
        <taxon>Pseudomonadati</taxon>
        <taxon>Bacteroidota</taxon>
        <taxon>Chitinophagia</taxon>
        <taxon>Chitinophagales</taxon>
        <taxon>Chitinophagaceae</taxon>
        <taxon>Chitinophaga</taxon>
    </lineage>
</organism>
<comment type="caution">
    <text evidence="1">The sequence shown here is derived from an EMBL/GenBank/DDBJ whole genome shotgun (WGS) entry which is preliminary data.</text>
</comment>
<dbReference type="Proteomes" id="UP000318815">
    <property type="component" value="Unassembled WGS sequence"/>
</dbReference>
<keyword evidence="2" id="KW-1185">Reference proteome</keyword>
<protein>
    <recommendedName>
        <fullName evidence="3">YD repeat-containing protein</fullName>
    </recommendedName>
</protein>
<reference evidence="1 2" key="1">
    <citation type="submission" date="2019-08" db="EMBL/GenBank/DDBJ databases">
        <title>Whole genome sequencing of chitin degrading bacteria Chitinophaga pinensis YS16.</title>
        <authorList>
            <person name="Singh R.P."/>
            <person name="Manchanda G."/>
            <person name="Maurya I.K."/>
            <person name="Joshi N.K."/>
            <person name="Srivastava A.K."/>
        </authorList>
    </citation>
    <scope>NUCLEOTIDE SEQUENCE [LARGE SCALE GENOMIC DNA]</scope>
    <source>
        <strain evidence="1 2">YS-16</strain>
    </source>
</reference>
<gene>
    <name evidence="1" type="ORF">FEF09_14285</name>
</gene>
<evidence type="ECO:0000313" key="1">
    <source>
        <dbReference type="EMBL" id="TWV99864.1"/>
    </source>
</evidence>
<accession>A0A5C6LQZ4</accession>
<dbReference type="AlphaFoldDB" id="A0A5C6LQZ4"/>
<dbReference type="Gene3D" id="3.90.930.1">
    <property type="match status" value="1"/>
</dbReference>
<sequence length="270" mass="30389">MPINFTGARIVAALLLAGITVSAFRSPADKGRMRLRGITTATDRTVISYNEDKTVAELLTTYKTEEGSYTTTRIPVYKNGRLVKTFVTDDESSHAPTLFASYDYSEKGNIRRIIYYLDGLVHSYDSLVYNGSGQITARYFFNDTQDGLAFENNSCQFYTWDVKGNIVTVENMGRVNKKLPFTKASTTTYTYDDHPNAQHSIPVLPYLVDIAAVNLSANNIITETITPVMGNNSIVNQYKYAYNEEAYPKQITTSYAERGETVVTELEWSW</sequence>
<evidence type="ECO:0000313" key="2">
    <source>
        <dbReference type="Proteomes" id="UP000318815"/>
    </source>
</evidence>
<proteinExistence type="predicted"/>